<evidence type="ECO:0000256" key="1">
    <source>
        <dbReference type="SAM" id="MobiDB-lite"/>
    </source>
</evidence>
<feature type="compositionally biased region" description="Low complexity" evidence="1">
    <location>
        <begin position="26"/>
        <end position="46"/>
    </location>
</feature>
<feature type="region of interest" description="Disordered" evidence="1">
    <location>
        <begin position="26"/>
        <end position="100"/>
    </location>
</feature>
<gene>
    <name evidence="3" type="ORF">HNR32_001553</name>
</gene>
<protein>
    <submittedName>
        <fullName evidence="3">Uncharacterized protein</fullName>
    </submittedName>
</protein>
<keyword evidence="2" id="KW-0732">Signal</keyword>
<feature type="signal peptide" evidence="2">
    <location>
        <begin position="1"/>
        <end position="23"/>
    </location>
</feature>
<accession>A0A840UVD2</accession>
<evidence type="ECO:0000313" key="3">
    <source>
        <dbReference type="EMBL" id="MBB5336405.1"/>
    </source>
</evidence>
<organism evidence="3 4">
    <name type="scientific">Pectinatus brassicae</name>
    <dbReference type="NCBI Taxonomy" id="862415"/>
    <lineage>
        <taxon>Bacteria</taxon>
        <taxon>Bacillati</taxon>
        <taxon>Bacillota</taxon>
        <taxon>Negativicutes</taxon>
        <taxon>Selenomonadales</taxon>
        <taxon>Selenomonadaceae</taxon>
        <taxon>Pectinatus</taxon>
    </lineage>
</organism>
<feature type="compositionally biased region" description="Basic and acidic residues" evidence="1">
    <location>
        <begin position="63"/>
        <end position="93"/>
    </location>
</feature>
<keyword evidence="4" id="KW-1185">Reference proteome</keyword>
<sequence length="100" mass="10477">MKKLFVTLSVAAVIGAASITAFAATTTTGTPPVTSAVTTSASAPTVNSSLEKSTDSNTQSKPAVERDRRDGDREDYCPGYRDRDGDRGGDRGGRYGGCWN</sequence>
<dbReference type="RefSeq" id="WP_183861319.1">
    <property type="nucleotide sequence ID" value="NZ_JACHFH010000017.1"/>
</dbReference>
<proteinExistence type="predicted"/>
<reference evidence="3 4" key="1">
    <citation type="submission" date="2020-08" db="EMBL/GenBank/DDBJ databases">
        <title>Genomic Encyclopedia of Type Strains, Phase IV (KMG-IV): sequencing the most valuable type-strain genomes for metagenomic binning, comparative biology and taxonomic classification.</title>
        <authorList>
            <person name="Goeker M."/>
        </authorList>
    </citation>
    <scope>NUCLEOTIDE SEQUENCE [LARGE SCALE GENOMIC DNA]</scope>
    <source>
        <strain evidence="3 4">DSM 24661</strain>
    </source>
</reference>
<comment type="caution">
    <text evidence="3">The sequence shown here is derived from an EMBL/GenBank/DDBJ whole genome shotgun (WGS) entry which is preliminary data.</text>
</comment>
<dbReference type="Proteomes" id="UP000559117">
    <property type="component" value="Unassembled WGS sequence"/>
</dbReference>
<dbReference type="EMBL" id="JACHFH010000017">
    <property type="protein sequence ID" value="MBB5336405.1"/>
    <property type="molecule type" value="Genomic_DNA"/>
</dbReference>
<evidence type="ECO:0000256" key="2">
    <source>
        <dbReference type="SAM" id="SignalP"/>
    </source>
</evidence>
<feature type="chain" id="PRO_5032356999" evidence="2">
    <location>
        <begin position="24"/>
        <end position="100"/>
    </location>
</feature>
<evidence type="ECO:0000313" key="4">
    <source>
        <dbReference type="Proteomes" id="UP000559117"/>
    </source>
</evidence>
<name>A0A840UVD2_9FIRM</name>
<feature type="compositionally biased region" description="Polar residues" evidence="1">
    <location>
        <begin position="47"/>
        <end position="61"/>
    </location>
</feature>
<dbReference type="AlphaFoldDB" id="A0A840UVD2"/>